<dbReference type="Pfam" id="PF13377">
    <property type="entry name" value="Peripla_BP_3"/>
    <property type="match status" value="1"/>
</dbReference>
<dbReference type="InterPro" id="IPR000843">
    <property type="entry name" value="HTH_LacI"/>
</dbReference>
<dbReference type="PANTHER" id="PTHR30146">
    <property type="entry name" value="LACI-RELATED TRANSCRIPTIONAL REPRESSOR"/>
    <property type="match status" value="1"/>
</dbReference>
<keyword evidence="1" id="KW-0805">Transcription regulation</keyword>
<dbReference type="InterPro" id="IPR028082">
    <property type="entry name" value="Peripla_BP_I"/>
</dbReference>
<dbReference type="AlphaFoldDB" id="A0A2U1B4E0"/>
<evidence type="ECO:0000256" key="2">
    <source>
        <dbReference type="ARBA" id="ARBA00023125"/>
    </source>
</evidence>
<keyword evidence="6" id="KW-1185">Reference proteome</keyword>
<accession>A0A2U1B4E0</accession>
<proteinExistence type="predicted"/>
<dbReference type="RefSeq" id="WP_147835519.1">
    <property type="nucleotide sequence ID" value="NZ_CABMMC010000050.1"/>
</dbReference>
<dbReference type="InterPro" id="IPR010982">
    <property type="entry name" value="Lambda_DNA-bd_dom_sf"/>
</dbReference>
<dbReference type="CDD" id="cd01392">
    <property type="entry name" value="HTH_LacI"/>
    <property type="match status" value="1"/>
</dbReference>
<evidence type="ECO:0000313" key="5">
    <source>
        <dbReference type="EMBL" id="PVY43545.1"/>
    </source>
</evidence>
<keyword evidence="2" id="KW-0238">DNA-binding</keyword>
<dbReference type="Gene3D" id="3.40.50.2300">
    <property type="match status" value="2"/>
</dbReference>
<keyword evidence="3" id="KW-0804">Transcription</keyword>
<dbReference type="PANTHER" id="PTHR30146:SF109">
    <property type="entry name" value="HTH-TYPE TRANSCRIPTIONAL REGULATOR GALS"/>
    <property type="match status" value="1"/>
</dbReference>
<evidence type="ECO:0000256" key="3">
    <source>
        <dbReference type="ARBA" id="ARBA00023163"/>
    </source>
</evidence>
<dbReference type="GeneID" id="78294754"/>
<comment type="caution">
    <text evidence="5">The sequence shown here is derived from an EMBL/GenBank/DDBJ whole genome shotgun (WGS) entry which is preliminary data.</text>
</comment>
<protein>
    <submittedName>
        <fullName evidence="5">LacI family transcriptional regulator</fullName>
    </submittedName>
</protein>
<dbReference type="OrthoDB" id="47944at2"/>
<gene>
    <name evidence="5" type="ORF">C8D82_10872</name>
</gene>
<name>A0A2U1B4E0_9BACT</name>
<dbReference type="SMART" id="SM00354">
    <property type="entry name" value="HTH_LACI"/>
    <property type="match status" value="1"/>
</dbReference>
<evidence type="ECO:0000259" key="4">
    <source>
        <dbReference type="PROSITE" id="PS50932"/>
    </source>
</evidence>
<dbReference type="SUPFAM" id="SSF47413">
    <property type="entry name" value="lambda repressor-like DNA-binding domains"/>
    <property type="match status" value="1"/>
</dbReference>
<dbReference type="SUPFAM" id="SSF53822">
    <property type="entry name" value="Periplasmic binding protein-like I"/>
    <property type="match status" value="1"/>
</dbReference>
<reference evidence="5 6" key="1">
    <citation type="submission" date="2018-04" db="EMBL/GenBank/DDBJ databases">
        <title>Genomic Encyclopedia of Type Strains, Phase IV (KMG-IV): sequencing the most valuable type-strain genomes for metagenomic binning, comparative biology and taxonomic classification.</title>
        <authorList>
            <person name="Goeker M."/>
        </authorList>
    </citation>
    <scope>NUCLEOTIDE SEQUENCE [LARGE SCALE GENOMIC DNA]</scope>
    <source>
        <strain evidence="5 6">DSM 14823</strain>
    </source>
</reference>
<dbReference type="GO" id="GO:0003700">
    <property type="term" value="F:DNA-binding transcription factor activity"/>
    <property type="evidence" value="ECO:0007669"/>
    <property type="project" value="TreeGrafter"/>
</dbReference>
<dbReference type="CDD" id="cd06267">
    <property type="entry name" value="PBP1_LacI_sugar_binding-like"/>
    <property type="match status" value="1"/>
</dbReference>
<evidence type="ECO:0000256" key="1">
    <source>
        <dbReference type="ARBA" id="ARBA00023015"/>
    </source>
</evidence>
<evidence type="ECO:0000313" key="6">
    <source>
        <dbReference type="Proteomes" id="UP000245959"/>
    </source>
</evidence>
<dbReference type="Gene3D" id="1.10.260.40">
    <property type="entry name" value="lambda repressor-like DNA-binding domains"/>
    <property type="match status" value="1"/>
</dbReference>
<dbReference type="PROSITE" id="PS50932">
    <property type="entry name" value="HTH_LACI_2"/>
    <property type="match status" value="1"/>
</dbReference>
<dbReference type="InterPro" id="IPR046335">
    <property type="entry name" value="LacI/GalR-like_sensor"/>
</dbReference>
<dbReference type="EMBL" id="QEKH01000008">
    <property type="protein sequence ID" value="PVY43545.1"/>
    <property type="molecule type" value="Genomic_DNA"/>
</dbReference>
<sequence>MTTLKDVAKAVGCDVSTVSRVLNGRPNRVSGENRSRIREAALRLGYVANRTASSLASGVTRTVGLLIPNVFDGVYAEYIETLDLELSAAGYALRPFICHNRPEKENTALDALLHHEVDAMIAMYHNAERCAAQYEVIRRNGLPLIFRSNVPEVDGVFDCVLLDIDAGYRALAEHLIERGCRKIGVVGGCADALQEGRAGAGADFFRAALQKAGLAADSRNAVACEDSQEAAYRAVLERLKKEPDAFDGLIVHNINKVFGCCRAVGDAGLSIPGQVKVATISDLALCRLYSVPLTVWAQPVPEICRALVDLTLARLREPDAPCRTVKFHSTLLARESTQPTHERK</sequence>
<dbReference type="Pfam" id="PF00356">
    <property type="entry name" value="LacI"/>
    <property type="match status" value="1"/>
</dbReference>
<dbReference type="GO" id="GO:0000976">
    <property type="term" value="F:transcription cis-regulatory region binding"/>
    <property type="evidence" value="ECO:0007669"/>
    <property type="project" value="TreeGrafter"/>
</dbReference>
<organism evidence="5 6">
    <name type="scientific">Victivallis vadensis</name>
    <dbReference type="NCBI Taxonomy" id="172901"/>
    <lineage>
        <taxon>Bacteria</taxon>
        <taxon>Pseudomonadati</taxon>
        <taxon>Lentisphaerota</taxon>
        <taxon>Lentisphaeria</taxon>
        <taxon>Victivallales</taxon>
        <taxon>Victivallaceae</taxon>
        <taxon>Victivallis</taxon>
    </lineage>
</organism>
<dbReference type="Proteomes" id="UP000245959">
    <property type="component" value="Unassembled WGS sequence"/>
</dbReference>
<feature type="domain" description="HTH lacI-type" evidence="4">
    <location>
        <begin position="2"/>
        <end position="57"/>
    </location>
</feature>